<dbReference type="Proteomes" id="UP000616151">
    <property type="component" value="Unassembled WGS sequence"/>
</dbReference>
<sequence>MMRPEQFDRLFHALADPYRRNMVEQLSRGPATVSELAEPIAIALPSALKHLKVLEDGGLVRSEKAGRVRTYRMRPDALTSVAQWVRQREAQMNKAFDRLVEAMTETPERDD</sequence>
<keyword evidence="2" id="KW-1185">Reference proteome</keyword>
<protein>
    <submittedName>
        <fullName evidence="1">Winged helix-turn-helix transcriptional regulator</fullName>
    </submittedName>
</protein>
<organism evidence="1 2">
    <name type="scientific">Taklimakanibacter albus</name>
    <dbReference type="NCBI Taxonomy" id="2800327"/>
    <lineage>
        <taxon>Bacteria</taxon>
        <taxon>Pseudomonadati</taxon>
        <taxon>Pseudomonadota</taxon>
        <taxon>Alphaproteobacteria</taxon>
        <taxon>Hyphomicrobiales</taxon>
        <taxon>Aestuariivirgaceae</taxon>
        <taxon>Taklimakanibacter</taxon>
    </lineage>
</organism>
<evidence type="ECO:0000313" key="2">
    <source>
        <dbReference type="Proteomes" id="UP000616151"/>
    </source>
</evidence>
<comment type="caution">
    <text evidence="1">The sequence shown here is derived from an EMBL/GenBank/DDBJ whole genome shotgun (WGS) entry which is preliminary data.</text>
</comment>
<dbReference type="EMBL" id="JAENHL010000008">
    <property type="protein sequence ID" value="MBK1870230.1"/>
    <property type="molecule type" value="Genomic_DNA"/>
</dbReference>
<proteinExistence type="predicted"/>
<accession>A0ACC5RC37</accession>
<name>A0ACC5RC37_9HYPH</name>
<evidence type="ECO:0000313" key="1">
    <source>
        <dbReference type="EMBL" id="MBK1870230.1"/>
    </source>
</evidence>
<gene>
    <name evidence="1" type="ORF">JHL16_27960</name>
</gene>
<reference evidence="1" key="1">
    <citation type="submission" date="2021-01" db="EMBL/GenBank/DDBJ databases">
        <authorList>
            <person name="Sun Q."/>
        </authorList>
    </citation>
    <scope>NUCLEOTIDE SEQUENCE</scope>
    <source>
        <strain evidence="1">YIM B02566</strain>
    </source>
</reference>